<dbReference type="PANTHER" id="PTHR34348">
    <property type="entry name" value="SURFEIT LOCUS PROTEIN 2"/>
    <property type="match status" value="1"/>
</dbReference>
<reference evidence="2 3" key="2">
    <citation type="submission" date="2018-10" db="EMBL/GenBank/DDBJ databases">
        <authorList>
            <consortium name="Pathogen Informatics"/>
        </authorList>
    </citation>
    <scope>NUCLEOTIDE SEQUENCE [LARGE SCALE GENOMIC DNA]</scope>
</reference>
<name>A0A0N4V2S4_ENTVE</name>
<organism evidence="4">
    <name type="scientific">Enterobius vermicularis</name>
    <name type="common">Human pinworm</name>
    <dbReference type="NCBI Taxonomy" id="51028"/>
    <lineage>
        <taxon>Eukaryota</taxon>
        <taxon>Metazoa</taxon>
        <taxon>Ecdysozoa</taxon>
        <taxon>Nematoda</taxon>
        <taxon>Chromadorea</taxon>
        <taxon>Rhabditida</taxon>
        <taxon>Spirurina</taxon>
        <taxon>Oxyuridomorpha</taxon>
        <taxon>Oxyuroidea</taxon>
        <taxon>Oxyuridae</taxon>
        <taxon>Enterobius</taxon>
    </lineage>
</organism>
<feature type="compositionally biased region" description="Basic and acidic residues" evidence="1">
    <location>
        <begin position="205"/>
        <end position="214"/>
    </location>
</feature>
<dbReference type="AlphaFoldDB" id="A0A0N4V2S4"/>
<evidence type="ECO:0000256" key="1">
    <source>
        <dbReference type="SAM" id="MobiDB-lite"/>
    </source>
</evidence>
<feature type="compositionally biased region" description="Acidic residues" evidence="1">
    <location>
        <begin position="139"/>
        <end position="148"/>
    </location>
</feature>
<feature type="region of interest" description="Disordered" evidence="1">
    <location>
        <begin position="133"/>
        <end position="221"/>
    </location>
</feature>
<dbReference type="Pfam" id="PF05477">
    <property type="entry name" value="SURF2"/>
    <property type="match status" value="1"/>
</dbReference>
<evidence type="ECO:0000313" key="3">
    <source>
        <dbReference type="Proteomes" id="UP000274131"/>
    </source>
</evidence>
<dbReference type="PANTHER" id="PTHR34348:SF1">
    <property type="entry name" value="SURFEIT LOCUS PROTEIN 2"/>
    <property type="match status" value="1"/>
</dbReference>
<dbReference type="OrthoDB" id="127285at2759"/>
<dbReference type="STRING" id="51028.A0A0N4V2S4"/>
<proteinExistence type="predicted"/>
<dbReference type="EMBL" id="UXUI01007743">
    <property type="protein sequence ID" value="VDD89275.1"/>
    <property type="molecule type" value="Genomic_DNA"/>
</dbReference>
<accession>A0A0N4V2S4</accession>
<gene>
    <name evidence="2" type="ORF">EVEC_LOCUS4026</name>
</gene>
<reference evidence="4" key="1">
    <citation type="submission" date="2017-02" db="UniProtKB">
        <authorList>
            <consortium name="WormBaseParasite"/>
        </authorList>
    </citation>
    <scope>IDENTIFICATION</scope>
</reference>
<protein>
    <submittedName>
        <fullName evidence="4">Ribosome biogenesis protein</fullName>
    </submittedName>
</protein>
<feature type="compositionally biased region" description="Acidic residues" evidence="1">
    <location>
        <begin position="164"/>
        <end position="183"/>
    </location>
</feature>
<keyword evidence="3" id="KW-1185">Reference proteome</keyword>
<sequence>MDGLSEGVKEIISKYPVFEAIDRGKLRCTVTGHELPARVELLDSYTKTSKFLRSFRVHQIMEEYGEYFDDLGSVITPCFSDQTFLVNRYLNIEIAFYYRNDRVGCKVTKKIIAKDPDDLRRHIEGKKFKAAMERGSFDDEHETTDDESDRSINSNDVFPKNMDEDTFDDDDDDEEEGMEEDYPEFANKRDEDLSEDDNYDFSVMDTEKDTDMNNRKRKVSF</sequence>
<evidence type="ECO:0000313" key="4">
    <source>
        <dbReference type="WBParaSite" id="EVEC_0000431801-mRNA-1"/>
    </source>
</evidence>
<dbReference type="InterPro" id="IPR008833">
    <property type="entry name" value="Surf2"/>
</dbReference>
<evidence type="ECO:0000313" key="2">
    <source>
        <dbReference type="EMBL" id="VDD89275.1"/>
    </source>
</evidence>
<dbReference type="WBParaSite" id="EVEC_0000431801-mRNA-1">
    <property type="protein sequence ID" value="EVEC_0000431801-mRNA-1"/>
    <property type="gene ID" value="EVEC_0000431801"/>
</dbReference>
<dbReference type="Proteomes" id="UP000274131">
    <property type="component" value="Unassembled WGS sequence"/>
</dbReference>